<dbReference type="Proteomes" id="UP000036403">
    <property type="component" value="Unassembled WGS sequence"/>
</dbReference>
<feature type="domain" description="THAP9-like helix-turn-helix" evidence="1">
    <location>
        <begin position="19"/>
        <end position="72"/>
    </location>
</feature>
<dbReference type="Pfam" id="PF21787">
    <property type="entry name" value="TNP-like_RNaseH_N"/>
    <property type="match status" value="1"/>
</dbReference>
<feature type="domain" description="Transposable element P transposase-like RNase H" evidence="2">
    <location>
        <begin position="78"/>
        <end position="214"/>
    </location>
</feature>
<organism evidence="4 5">
    <name type="scientific">Lasius niger</name>
    <name type="common">Black garden ant</name>
    <dbReference type="NCBI Taxonomy" id="67767"/>
    <lineage>
        <taxon>Eukaryota</taxon>
        <taxon>Metazoa</taxon>
        <taxon>Ecdysozoa</taxon>
        <taxon>Arthropoda</taxon>
        <taxon>Hexapoda</taxon>
        <taxon>Insecta</taxon>
        <taxon>Pterygota</taxon>
        <taxon>Neoptera</taxon>
        <taxon>Endopterygota</taxon>
        <taxon>Hymenoptera</taxon>
        <taxon>Apocrita</taxon>
        <taxon>Aculeata</taxon>
        <taxon>Formicoidea</taxon>
        <taxon>Formicidae</taxon>
        <taxon>Formicinae</taxon>
        <taxon>Lasius</taxon>
        <taxon>Lasius</taxon>
    </lineage>
</organism>
<dbReference type="InterPro" id="IPR048366">
    <property type="entry name" value="TNP-like_GBD"/>
</dbReference>
<reference evidence="4 5" key="1">
    <citation type="submission" date="2015-04" db="EMBL/GenBank/DDBJ databases">
        <title>Lasius niger genome sequencing.</title>
        <authorList>
            <person name="Konorov E.A."/>
            <person name="Nikitin M.A."/>
            <person name="Kirill M.V."/>
            <person name="Chang P."/>
        </authorList>
    </citation>
    <scope>NUCLEOTIDE SEQUENCE [LARGE SCALE GENOMIC DNA]</scope>
    <source>
        <tissue evidence="4">Whole</tissue>
    </source>
</reference>
<evidence type="ECO:0000259" key="1">
    <source>
        <dbReference type="Pfam" id="PF12017"/>
    </source>
</evidence>
<keyword evidence="5" id="KW-1185">Reference proteome</keyword>
<dbReference type="Pfam" id="PF21788">
    <property type="entry name" value="TNP-like_GBD"/>
    <property type="match status" value="1"/>
</dbReference>
<comment type="caution">
    <text evidence="4">The sequence shown here is derived from an EMBL/GenBank/DDBJ whole genome shotgun (WGS) entry which is preliminary data.</text>
</comment>
<proteinExistence type="predicted"/>
<protein>
    <submittedName>
        <fullName evidence="4">Thap domain-containing protein 9-like protein</fullName>
    </submittedName>
</protein>
<dbReference type="InterPro" id="IPR021896">
    <property type="entry name" value="THAP9-like_HTH"/>
</dbReference>
<dbReference type="Pfam" id="PF12017">
    <property type="entry name" value="Tnp_P_element"/>
    <property type="match status" value="1"/>
</dbReference>
<gene>
    <name evidence="4" type="ORF">RF55_13156</name>
</gene>
<accession>A0A0J7N4C9</accession>
<sequence length="406" mass="46118">MGLMHSRKYLITSTPALEEIIKRQLHQKGSHKCSSTLKSFAASLLFYSVSAYNFVRKSFLQALPHPQTVRKWFRNVDFQPGVSETALNAVQAKIEDLAKKTGRKMIFALMVDEMSIRRSIEWDGKNYHGFVDLDTGMSGDDMPEATYALVFMIVSINGHFKTPVAYYLVHNLSGQERMNLINECLFALHEHNIHVVSITSDGAASNISMVEGLGAKIRGQDIVTHFLHPVTKEPIFVLLDGCHMIKLVRNTFASYTLTDDSGSEIRWSYINDLVQIQEREGLHAATKVRRKHIRFLKEKMKDKLAVQVLSTSVADALNFFEHDIRYPEFANADATARFCRIFNNVLDILNSRNKAYKNPTQQCIIPENISSMEIKINERDVLSANIQTVPGSLGDVFLMCKRSRWV</sequence>
<dbReference type="PaxDb" id="67767-A0A0J7N4C9"/>
<dbReference type="InterPro" id="IPR048365">
    <property type="entry name" value="TNP-like_RNaseH_N"/>
</dbReference>
<dbReference type="AlphaFoldDB" id="A0A0J7N4C9"/>
<evidence type="ECO:0000313" key="5">
    <source>
        <dbReference type="Proteomes" id="UP000036403"/>
    </source>
</evidence>
<feature type="domain" description="Transposable element P transposase-like GTP-binding insertion" evidence="3">
    <location>
        <begin position="242"/>
        <end position="359"/>
    </location>
</feature>
<evidence type="ECO:0000259" key="2">
    <source>
        <dbReference type="Pfam" id="PF21787"/>
    </source>
</evidence>
<evidence type="ECO:0000313" key="4">
    <source>
        <dbReference type="EMBL" id="KMQ87535.1"/>
    </source>
</evidence>
<dbReference type="EMBL" id="LBMM01010330">
    <property type="protein sequence ID" value="KMQ87535.1"/>
    <property type="molecule type" value="Genomic_DNA"/>
</dbReference>
<evidence type="ECO:0000259" key="3">
    <source>
        <dbReference type="Pfam" id="PF21788"/>
    </source>
</evidence>
<name>A0A0J7N4C9_LASNI</name>
<dbReference type="OrthoDB" id="7554156at2759"/>